<dbReference type="InterPro" id="IPR000675">
    <property type="entry name" value="Cutinase/axe"/>
</dbReference>
<dbReference type="GO" id="GO:0052689">
    <property type="term" value="F:carboxylic ester hydrolase activity"/>
    <property type="evidence" value="ECO:0007669"/>
    <property type="project" value="UniProtKB-KW"/>
</dbReference>
<dbReference type="PANTHER" id="PTHR33630:SF9">
    <property type="entry name" value="CUTINASE 4"/>
    <property type="match status" value="1"/>
</dbReference>
<dbReference type="EMBL" id="LT629799">
    <property type="protein sequence ID" value="SDU88380.1"/>
    <property type="molecule type" value="Genomic_DNA"/>
</dbReference>
<feature type="signal peptide" evidence="5">
    <location>
        <begin position="1"/>
        <end position="37"/>
    </location>
</feature>
<keyword evidence="7" id="KW-1185">Reference proteome</keyword>
<dbReference type="InterPro" id="IPR029058">
    <property type="entry name" value="AB_hydrolase_fold"/>
</dbReference>
<dbReference type="Gene3D" id="3.40.50.1820">
    <property type="entry name" value="alpha/beta hydrolase"/>
    <property type="match status" value="1"/>
</dbReference>
<keyword evidence="5" id="KW-0732">Signal</keyword>
<dbReference type="PANTHER" id="PTHR33630">
    <property type="entry name" value="CUTINASE RV1984C-RELATED-RELATED"/>
    <property type="match status" value="1"/>
</dbReference>
<dbReference type="RefSeq" id="WP_197680654.1">
    <property type="nucleotide sequence ID" value="NZ_LT629799.1"/>
</dbReference>
<proteinExistence type="inferred from homology"/>
<feature type="chain" id="PRO_5009279974" evidence="5">
    <location>
        <begin position="38"/>
        <end position="298"/>
    </location>
</feature>
<reference evidence="7" key="1">
    <citation type="submission" date="2016-10" db="EMBL/GenBank/DDBJ databases">
        <authorList>
            <person name="Varghese N."/>
            <person name="Submissions S."/>
        </authorList>
    </citation>
    <scope>NUCLEOTIDE SEQUENCE [LARGE SCALE GENOMIC DNA]</scope>
    <source>
        <strain evidence="7">DSM 21743</strain>
    </source>
</reference>
<accession>A0A1H2M542</accession>
<gene>
    <name evidence="6" type="ORF">SAMN04488544_1423</name>
</gene>
<evidence type="ECO:0000256" key="3">
    <source>
        <dbReference type="ARBA" id="ARBA00022801"/>
    </source>
</evidence>
<evidence type="ECO:0000256" key="5">
    <source>
        <dbReference type="SAM" id="SignalP"/>
    </source>
</evidence>
<dbReference type="Proteomes" id="UP000198825">
    <property type="component" value="Chromosome I"/>
</dbReference>
<comment type="similarity">
    <text evidence="1">Belongs to the cutinase family.</text>
</comment>
<evidence type="ECO:0000256" key="2">
    <source>
        <dbReference type="ARBA" id="ARBA00022487"/>
    </source>
</evidence>
<sequence length="298" mass="29484">MNCSSRPRLARRIATALAVPAVALTSLLAVGTTPAQAACSDVDVVFARGTGETPGLGILGRPLVSGLQSQLGGYTVSSYAVDYAANSSQTSAGPGATDMSAHVSSVAASCPGTRFVIGGYSQGATVTDIAISIRTGVTMGTPIPSALSGRVAAVVVFGNPLGASGRTIATSSTVYGPKSRDYCNVSDSICGRQGSNPAGEGSGGHLSYSSNGSVTQAATFAAGLVRAGGTGGGTTPTPTPTTCVTASTLSHVAADRAVSLYGRAYARGSRDALGLTSSYNTVSLRQSGTASWDLVASC</sequence>
<dbReference type="SMART" id="SM01110">
    <property type="entry name" value="Cutinase"/>
    <property type="match status" value="1"/>
</dbReference>
<keyword evidence="4" id="KW-1015">Disulfide bond</keyword>
<keyword evidence="3" id="KW-0378">Hydrolase</keyword>
<dbReference type="AlphaFoldDB" id="A0A1H2M542"/>
<evidence type="ECO:0000256" key="4">
    <source>
        <dbReference type="ARBA" id="ARBA00023157"/>
    </source>
</evidence>
<evidence type="ECO:0000313" key="6">
    <source>
        <dbReference type="EMBL" id="SDU88380.1"/>
    </source>
</evidence>
<evidence type="ECO:0000313" key="7">
    <source>
        <dbReference type="Proteomes" id="UP000198825"/>
    </source>
</evidence>
<evidence type="ECO:0000256" key="1">
    <source>
        <dbReference type="ARBA" id="ARBA00007534"/>
    </source>
</evidence>
<protein>
    <submittedName>
        <fullName evidence="6">Cutinase</fullName>
    </submittedName>
</protein>
<dbReference type="Pfam" id="PF01083">
    <property type="entry name" value="Cutinase"/>
    <property type="match status" value="1"/>
</dbReference>
<organism evidence="6 7">
    <name type="scientific">Microlunatus sagamiharensis</name>
    <dbReference type="NCBI Taxonomy" id="546874"/>
    <lineage>
        <taxon>Bacteria</taxon>
        <taxon>Bacillati</taxon>
        <taxon>Actinomycetota</taxon>
        <taxon>Actinomycetes</taxon>
        <taxon>Propionibacteriales</taxon>
        <taxon>Propionibacteriaceae</taxon>
        <taxon>Microlunatus</taxon>
    </lineage>
</organism>
<dbReference type="STRING" id="546874.SAMN04488544_1423"/>
<name>A0A1H2M542_9ACTN</name>
<keyword evidence="2" id="KW-0719">Serine esterase</keyword>
<dbReference type="SUPFAM" id="SSF53474">
    <property type="entry name" value="alpha/beta-Hydrolases"/>
    <property type="match status" value="1"/>
</dbReference>